<evidence type="ECO:0000259" key="7">
    <source>
        <dbReference type="Pfam" id="PF00753"/>
    </source>
</evidence>
<feature type="transmembrane region" description="Helical" evidence="6">
    <location>
        <begin position="20"/>
        <end position="40"/>
    </location>
</feature>
<dbReference type="InterPro" id="IPR035681">
    <property type="entry name" value="ComA-like_MBL"/>
</dbReference>
<dbReference type="PANTHER" id="PTHR30619">
    <property type="entry name" value="DNA INTERNALIZATION/COMPETENCE PROTEIN COMEC/REC2"/>
    <property type="match status" value="1"/>
</dbReference>
<feature type="non-terminal residue" evidence="9">
    <location>
        <position position="300"/>
    </location>
</feature>
<evidence type="ECO:0000256" key="2">
    <source>
        <dbReference type="ARBA" id="ARBA00022475"/>
    </source>
</evidence>
<dbReference type="CDD" id="cd07731">
    <property type="entry name" value="ComA-like_MBL-fold"/>
    <property type="match status" value="1"/>
</dbReference>
<dbReference type="EMBL" id="BARW01014565">
    <property type="protein sequence ID" value="GAI77259.1"/>
    <property type="molecule type" value="Genomic_DNA"/>
</dbReference>
<dbReference type="PANTHER" id="PTHR30619:SF1">
    <property type="entry name" value="RECOMBINATION PROTEIN 2"/>
    <property type="match status" value="1"/>
</dbReference>
<protein>
    <recommendedName>
        <fullName evidence="10">Metallo-beta-lactamase domain-containing protein</fullName>
    </recommendedName>
</protein>
<evidence type="ECO:0000259" key="8">
    <source>
        <dbReference type="Pfam" id="PF03772"/>
    </source>
</evidence>
<evidence type="ECO:0000256" key="3">
    <source>
        <dbReference type="ARBA" id="ARBA00022692"/>
    </source>
</evidence>
<accession>X1TB55</accession>
<sequence>YYFGIVSFVAPLATFLTLPALPAIIITGALAGGLGLIVLPAAQIVSWLAWLFLSYMLLVVNGFATFPLSSIEVGAINSNLIWTYYLVLALALWLNSHRRQASTLTTKSLTSVKPGINKITNSVSKLPKKWVIPPLLVIAILVSVAAVTMPDDNLHVSFLNIGQGDAILIQKGNQQVLVDGGPSPQAIILELGKKMPFWDRTIDLVVLTHPSADHVTGLVEVLNRYQVKQVLHPDLDFESDIYDEWLSLVEDIKGTIAQAGQQIDLGEGVVIKVLNPQIPHLAGTESDTDNNGMVLHINMG</sequence>
<dbReference type="InterPro" id="IPR001279">
    <property type="entry name" value="Metallo-B-lactamas"/>
</dbReference>
<feature type="transmembrane region" description="Helical" evidence="6">
    <location>
        <begin position="74"/>
        <end position="94"/>
    </location>
</feature>
<keyword evidence="3 6" id="KW-0812">Transmembrane</keyword>
<comment type="subcellular location">
    <subcellularLocation>
        <location evidence="1">Cell membrane</location>
        <topology evidence="1">Multi-pass membrane protein</topology>
    </subcellularLocation>
</comment>
<dbReference type="InterPro" id="IPR052159">
    <property type="entry name" value="Competence_DNA_uptake"/>
</dbReference>
<keyword evidence="5 6" id="KW-0472">Membrane</keyword>
<feature type="non-terminal residue" evidence="9">
    <location>
        <position position="1"/>
    </location>
</feature>
<dbReference type="GO" id="GO:0005886">
    <property type="term" value="C:plasma membrane"/>
    <property type="evidence" value="ECO:0007669"/>
    <property type="project" value="UniProtKB-SubCell"/>
</dbReference>
<reference evidence="9" key="1">
    <citation type="journal article" date="2014" name="Front. Microbiol.">
        <title>High frequency of phylogenetically diverse reductive dehalogenase-homologous genes in deep subseafloor sedimentary metagenomes.</title>
        <authorList>
            <person name="Kawai M."/>
            <person name="Futagami T."/>
            <person name="Toyoda A."/>
            <person name="Takaki Y."/>
            <person name="Nishi S."/>
            <person name="Hori S."/>
            <person name="Arai W."/>
            <person name="Tsubouchi T."/>
            <person name="Morono Y."/>
            <person name="Uchiyama I."/>
            <person name="Ito T."/>
            <person name="Fujiyama A."/>
            <person name="Inagaki F."/>
            <person name="Takami H."/>
        </authorList>
    </citation>
    <scope>NUCLEOTIDE SEQUENCE</scope>
    <source>
        <strain evidence="9">Expedition CK06-06</strain>
    </source>
</reference>
<dbReference type="SUPFAM" id="SSF56281">
    <property type="entry name" value="Metallo-hydrolase/oxidoreductase"/>
    <property type="match status" value="1"/>
</dbReference>
<feature type="domain" description="ComEC/Rec2-related protein" evidence="8">
    <location>
        <begin position="1"/>
        <end position="95"/>
    </location>
</feature>
<dbReference type="Pfam" id="PF00753">
    <property type="entry name" value="Lactamase_B"/>
    <property type="match status" value="1"/>
</dbReference>
<evidence type="ECO:0000256" key="4">
    <source>
        <dbReference type="ARBA" id="ARBA00022989"/>
    </source>
</evidence>
<gene>
    <name evidence="9" type="ORF">S12H4_25781</name>
</gene>
<evidence type="ECO:0008006" key="10">
    <source>
        <dbReference type="Google" id="ProtNLM"/>
    </source>
</evidence>
<dbReference type="InterPro" id="IPR004477">
    <property type="entry name" value="ComEC_N"/>
</dbReference>
<comment type="caution">
    <text evidence="9">The sequence shown here is derived from an EMBL/GenBank/DDBJ whole genome shotgun (WGS) entry which is preliminary data.</text>
</comment>
<keyword evidence="2" id="KW-1003">Cell membrane</keyword>
<evidence type="ECO:0000256" key="1">
    <source>
        <dbReference type="ARBA" id="ARBA00004651"/>
    </source>
</evidence>
<dbReference type="Pfam" id="PF03772">
    <property type="entry name" value="Competence"/>
    <property type="match status" value="1"/>
</dbReference>
<dbReference type="Gene3D" id="3.60.15.10">
    <property type="entry name" value="Ribonuclease Z/Hydroxyacylglutathione hydrolase-like"/>
    <property type="match status" value="1"/>
</dbReference>
<evidence type="ECO:0000256" key="6">
    <source>
        <dbReference type="SAM" id="Phobius"/>
    </source>
</evidence>
<name>X1TB55_9ZZZZ</name>
<evidence type="ECO:0000256" key="5">
    <source>
        <dbReference type="ARBA" id="ARBA00023136"/>
    </source>
</evidence>
<dbReference type="InterPro" id="IPR036866">
    <property type="entry name" value="RibonucZ/Hydroxyglut_hydro"/>
</dbReference>
<evidence type="ECO:0000313" key="9">
    <source>
        <dbReference type="EMBL" id="GAI77259.1"/>
    </source>
</evidence>
<feature type="transmembrane region" description="Helical" evidence="6">
    <location>
        <begin position="47"/>
        <end position="68"/>
    </location>
</feature>
<feature type="domain" description="Metallo-beta-lactamase" evidence="7">
    <location>
        <begin position="162"/>
        <end position="239"/>
    </location>
</feature>
<feature type="transmembrane region" description="Helical" evidence="6">
    <location>
        <begin position="130"/>
        <end position="149"/>
    </location>
</feature>
<dbReference type="AlphaFoldDB" id="X1TB55"/>
<organism evidence="9">
    <name type="scientific">marine sediment metagenome</name>
    <dbReference type="NCBI Taxonomy" id="412755"/>
    <lineage>
        <taxon>unclassified sequences</taxon>
        <taxon>metagenomes</taxon>
        <taxon>ecological metagenomes</taxon>
    </lineage>
</organism>
<proteinExistence type="predicted"/>
<keyword evidence="4 6" id="KW-1133">Transmembrane helix</keyword>